<dbReference type="RefSeq" id="WP_200339424.1">
    <property type="nucleotide sequence ID" value="NZ_NRRL01000006.1"/>
</dbReference>
<comment type="caution">
    <text evidence="1">The sequence shown here is derived from an EMBL/GenBank/DDBJ whole genome shotgun (WGS) entry which is preliminary data.</text>
</comment>
<organism evidence="1 2">
    <name type="scientific">Rhodovibrio sodomensis</name>
    <dbReference type="NCBI Taxonomy" id="1088"/>
    <lineage>
        <taxon>Bacteria</taxon>
        <taxon>Pseudomonadati</taxon>
        <taxon>Pseudomonadota</taxon>
        <taxon>Alphaproteobacteria</taxon>
        <taxon>Rhodospirillales</taxon>
        <taxon>Rhodovibrionaceae</taxon>
        <taxon>Rhodovibrio</taxon>
    </lineage>
</organism>
<reference evidence="1 2" key="1">
    <citation type="journal article" date="2020" name="Microorganisms">
        <title>Osmotic Adaptation and Compatible Solute Biosynthesis of Phototrophic Bacteria as Revealed from Genome Analyses.</title>
        <authorList>
            <person name="Imhoff J.F."/>
            <person name="Rahn T."/>
            <person name="Kunzel S."/>
            <person name="Keller A."/>
            <person name="Neulinger S.C."/>
        </authorList>
    </citation>
    <scope>NUCLEOTIDE SEQUENCE [LARGE SCALE GENOMIC DNA]</scope>
    <source>
        <strain evidence="1 2">DSM 9895</strain>
    </source>
</reference>
<proteinExistence type="predicted"/>
<dbReference type="Pfam" id="PF10098">
    <property type="entry name" value="DUF2336"/>
    <property type="match status" value="1"/>
</dbReference>
<evidence type="ECO:0000313" key="2">
    <source>
        <dbReference type="Proteomes" id="UP001296873"/>
    </source>
</evidence>
<name>A0ABS1DCP0_9PROT</name>
<dbReference type="Proteomes" id="UP001296873">
    <property type="component" value="Unassembled WGS sequence"/>
</dbReference>
<gene>
    <name evidence="1" type="ORF">CKO28_04830</name>
</gene>
<evidence type="ECO:0000313" key="1">
    <source>
        <dbReference type="EMBL" id="MBK1667353.1"/>
    </source>
</evidence>
<dbReference type="EMBL" id="NRRL01000006">
    <property type="protein sequence ID" value="MBK1667353.1"/>
    <property type="molecule type" value="Genomic_DNA"/>
</dbReference>
<dbReference type="InterPro" id="IPR019285">
    <property type="entry name" value="DUF2336"/>
</dbReference>
<evidence type="ECO:0008006" key="3">
    <source>
        <dbReference type="Google" id="ProtNLM"/>
    </source>
</evidence>
<protein>
    <recommendedName>
        <fullName evidence="3">DUF2336 domain-containing protein</fullName>
    </recommendedName>
</protein>
<accession>A0ABS1DCP0</accession>
<sequence>MFAQQIQQEVERDLSARSGTERTEIARRVVTQLETAQLARDRIAAEHVARVLANDALQAVRLALMEGVKRSRFLPKDVARRIAHDIAGIAAPFLRVTDVFSEPELAEIALTIEQEARVGLASRDEVPAVLADTLVDIGPTSAVKTLAENQGAELTAGCLAQVLNTYSADKSLMETLALRGDLPTGVVGQLLSRISERAQEKLARTYRMVDFTSPVAVEARTLALARMIATVPAEQAPRIAANLRQNRELTPELILRVAEKRVIHFVIAALSLLATVPRSEVAEAITHRNDYDLKSICERANVGAHYTDKLIAELRTHDPDVSAA</sequence>
<keyword evidence="2" id="KW-1185">Reference proteome</keyword>